<dbReference type="SUPFAM" id="SSF52743">
    <property type="entry name" value="Subtilisin-like"/>
    <property type="match status" value="1"/>
</dbReference>
<dbReference type="PROSITE" id="PS51808">
    <property type="entry name" value="CHCH"/>
    <property type="match status" value="1"/>
</dbReference>
<gene>
    <name evidence="25" type="ORF">EG328_011370</name>
</gene>
<keyword evidence="17" id="KW-0865">Zymogen</keyword>
<evidence type="ECO:0000256" key="23">
    <source>
        <dbReference type="SAM" id="MobiDB-lite"/>
    </source>
</evidence>
<comment type="similarity">
    <text evidence="6">Belongs to the cytochrome c oxidase subunit 6B family.</text>
</comment>
<keyword evidence="12 22" id="KW-0378">Hydrolase</keyword>
<keyword evidence="11" id="KW-0732">Signal</keyword>
<evidence type="ECO:0000256" key="11">
    <source>
        <dbReference type="ARBA" id="ARBA00022729"/>
    </source>
</evidence>
<evidence type="ECO:0000256" key="2">
    <source>
        <dbReference type="ARBA" id="ARBA00002451"/>
    </source>
</evidence>
<dbReference type="FunFam" id="3.40.50.200:FF:000015">
    <property type="entry name" value="Tripeptidyl peptidase A"/>
    <property type="match status" value="1"/>
</dbReference>
<dbReference type="GO" id="GO:0004252">
    <property type="term" value="F:serine-type endopeptidase activity"/>
    <property type="evidence" value="ECO:0007669"/>
    <property type="project" value="UniProtKB-UniRule"/>
</dbReference>
<evidence type="ECO:0000256" key="8">
    <source>
        <dbReference type="ARBA" id="ARBA00022525"/>
    </source>
</evidence>
<keyword evidence="18" id="KW-1015">Disulfide bond</keyword>
<feature type="binding site" evidence="22">
    <location>
        <position position="675"/>
    </location>
    <ligand>
        <name>Ca(2+)</name>
        <dbReference type="ChEBI" id="CHEBI:29108"/>
    </ligand>
</feature>
<dbReference type="InterPro" id="IPR015366">
    <property type="entry name" value="S53_propep"/>
</dbReference>
<feature type="binding site" evidence="22">
    <location>
        <position position="673"/>
    </location>
    <ligand>
        <name>Ca(2+)</name>
        <dbReference type="ChEBI" id="CHEBI:29108"/>
    </ligand>
</feature>
<feature type="active site" description="Charge relay system" evidence="22">
    <location>
        <position position="595"/>
    </location>
</feature>
<dbReference type="Gene3D" id="1.10.10.140">
    <property type="entry name" value="Cytochrome c oxidase, subunit VIb"/>
    <property type="match status" value="1"/>
</dbReference>
<dbReference type="SMART" id="SM00944">
    <property type="entry name" value="Pro-kuma_activ"/>
    <property type="match status" value="1"/>
</dbReference>
<evidence type="ECO:0000256" key="20">
    <source>
        <dbReference type="ARBA" id="ARBA00074891"/>
    </source>
</evidence>
<dbReference type="GO" id="GO:0006123">
    <property type="term" value="P:mitochondrial electron transport, cytochrome c to oxygen"/>
    <property type="evidence" value="ECO:0007669"/>
    <property type="project" value="UniProtKB-ARBA"/>
</dbReference>
<evidence type="ECO:0000256" key="7">
    <source>
        <dbReference type="ARBA" id="ARBA00012462"/>
    </source>
</evidence>
<evidence type="ECO:0000256" key="1">
    <source>
        <dbReference type="ARBA" id="ARBA00001910"/>
    </source>
</evidence>
<keyword evidence="13 22" id="KW-0720">Serine protease</keyword>
<accession>A0A8H3U5D2</accession>
<dbReference type="PANTHER" id="PTHR14218:SF34">
    <property type="entry name" value="TRIPEPTIDYL-PEPTIDASE SED4"/>
    <property type="match status" value="1"/>
</dbReference>
<dbReference type="GO" id="GO:0008240">
    <property type="term" value="F:tripeptidyl-peptidase activity"/>
    <property type="evidence" value="ECO:0007669"/>
    <property type="project" value="UniProtKB-EC"/>
</dbReference>
<dbReference type="Pfam" id="PF02297">
    <property type="entry name" value="COX6B"/>
    <property type="match status" value="1"/>
</dbReference>
<evidence type="ECO:0000256" key="21">
    <source>
        <dbReference type="ARBA" id="ARBA00082359"/>
    </source>
</evidence>
<sequence length="726" mass="79032">MSDDGEERVTKPFKFVTGFDARFPNQNQTKHCWQNYVDYHKCITARGEDFPPCRQFFLAFKSLCPSAWTARWDDQRENGNFPVRSNVFLRLALAAASCNAAANMRMVDTVHSDALIQRGWAVQRTPAAEEQITLQIGLTLQGQDALIDKLKEVSDPKGPNYGKYLDKAEVEALAKPSLDATDKVTRWLKDAGVEAVHADGAWVTFRTSISKANELLNADFQQYHNDGVSKIRTASYSVPQDVMEHIDLIHPTTFFGKTQAFRPVHIANGAAELFNEPFVAAVDPIQPRQSRSRVDAYCKLNITPNCLKQMYNVGDYKPDPASGSKIAFGSFLNESSSVSDLKLYTKKFGIPDQAVTKTTVDGGVDDQTRESGEANLDAQNMVGIGHPLPVYEYITGGSPPFVPDLDLPAGGVNTNEPYLPYYQFLMTKSNAELPQAISNSYGEPEHTVPRNYATRVCLMIAMMGIRGISVFESSGDTGIGSNCLSNDGQKKKEFNSQFPGTCPWITAVGGTESVEPEIAWRDSSGGFSDYFERPWYQVDAVSTYLSKYIQPETLEYYKPFFNQSGRGFPDFSAHSLLPNYQIYTSGRMRASGGTSAAAPVIAALTGLLNDARLRSSKPTMGFLNPLLYSLGSEFLVDITAGKTRGCSGINFQTGTRFENAGLIPGASWNATVGWDAATGLGVPDWQKWLATSMKIVGGTVGQGGGQAPAPPAGASGQSGTGGKKGT</sequence>
<dbReference type="InterPro" id="IPR023828">
    <property type="entry name" value="Peptidase_S8_Ser-AS"/>
</dbReference>
<dbReference type="GO" id="GO:0005743">
    <property type="term" value="C:mitochondrial inner membrane"/>
    <property type="evidence" value="ECO:0007669"/>
    <property type="project" value="UniProtKB-SubCell"/>
</dbReference>
<reference evidence="25 26" key="1">
    <citation type="submission" date="2018-12" db="EMBL/GenBank/DDBJ databases">
        <title>Venturia inaequalis Genome Resource.</title>
        <authorList>
            <person name="Lichtner F.J."/>
        </authorList>
    </citation>
    <scope>NUCLEOTIDE SEQUENCE [LARGE SCALE GENOMIC DNA]</scope>
    <source>
        <strain evidence="25 26">120213</strain>
    </source>
</reference>
<feature type="region of interest" description="Disordered" evidence="23">
    <location>
        <begin position="701"/>
        <end position="726"/>
    </location>
</feature>
<keyword evidence="14 22" id="KW-0106">Calcium</keyword>
<dbReference type="CDD" id="cd00926">
    <property type="entry name" value="Cyt_c_Oxidase_VIb"/>
    <property type="match status" value="1"/>
</dbReference>
<dbReference type="Pfam" id="PF09286">
    <property type="entry name" value="Pro-kuma_activ"/>
    <property type="match status" value="1"/>
</dbReference>
<dbReference type="CDD" id="cd04056">
    <property type="entry name" value="Peptidases_S53"/>
    <property type="match status" value="1"/>
</dbReference>
<evidence type="ECO:0000256" key="13">
    <source>
        <dbReference type="ARBA" id="ARBA00022825"/>
    </source>
</evidence>
<feature type="binding site" evidence="22">
    <location>
        <position position="638"/>
    </location>
    <ligand>
        <name>Ca(2+)</name>
        <dbReference type="ChEBI" id="CHEBI:29108"/>
    </ligand>
</feature>
<keyword evidence="19" id="KW-0325">Glycoprotein</keyword>
<dbReference type="InterPro" id="IPR048280">
    <property type="entry name" value="COX6B-like"/>
</dbReference>
<comment type="caution">
    <text evidence="25">The sequence shown here is derived from an EMBL/GenBank/DDBJ whole genome shotgun (WGS) entry which is preliminary data.</text>
</comment>
<feature type="domain" description="Peptidase S53" evidence="24">
    <location>
        <begin position="301"/>
        <end position="695"/>
    </location>
</feature>
<evidence type="ECO:0000256" key="9">
    <source>
        <dbReference type="ARBA" id="ARBA00022670"/>
    </source>
</evidence>
<evidence type="ECO:0000256" key="15">
    <source>
        <dbReference type="ARBA" id="ARBA00023026"/>
    </source>
</evidence>
<comment type="function">
    <text evidence="2">Secreted tripeptidyl-peptidase which degrades proteins at acidic pHs and is involved in virulence.</text>
</comment>
<evidence type="ECO:0000313" key="26">
    <source>
        <dbReference type="Proteomes" id="UP000447873"/>
    </source>
</evidence>
<dbReference type="GO" id="GO:0045277">
    <property type="term" value="C:respiratory chain complex IV"/>
    <property type="evidence" value="ECO:0007669"/>
    <property type="project" value="UniProtKB-ARBA"/>
</dbReference>
<keyword evidence="9 22" id="KW-0645">Protease</keyword>
<dbReference type="Gene3D" id="3.40.50.200">
    <property type="entry name" value="Peptidase S8/S53 domain"/>
    <property type="match status" value="1"/>
</dbReference>
<dbReference type="GO" id="GO:0005576">
    <property type="term" value="C:extracellular region"/>
    <property type="evidence" value="ECO:0007669"/>
    <property type="project" value="UniProtKB-SubCell"/>
</dbReference>
<feature type="active site" description="Charge relay system" evidence="22">
    <location>
        <position position="377"/>
    </location>
</feature>
<feature type="compositionally biased region" description="Gly residues" evidence="23">
    <location>
        <begin position="716"/>
        <end position="726"/>
    </location>
</feature>
<keyword evidence="10 22" id="KW-0479">Metal-binding</keyword>
<name>A0A8H3U5D2_VENIN</name>
<evidence type="ECO:0000256" key="19">
    <source>
        <dbReference type="ARBA" id="ARBA00023180"/>
    </source>
</evidence>
<keyword evidence="16" id="KW-0496">Mitochondrion</keyword>
<dbReference type="CDD" id="cd11377">
    <property type="entry name" value="Pro-peptidase_S53"/>
    <property type="match status" value="1"/>
</dbReference>
<evidence type="ECO:0000259" key="24">
    <source>
        <dbReference type="PROSITE" id="PS51695"/>
    </source>
</evidence>
<organism evidence="25 26">
    <name type="scientific">Venturia inaequalis</name>
    <name type="common">Apple scab fungus</name>
    <dbReference type="NCBI Taxonomy" id="5025"/>
    <lineage>
        <taxon>Eukaryota</taxon>
        <taxon>Fungi</taxon>
        <taxon>Dikarya</taxon>
        <taxon>Ascomycota</taxon>
        <taxon>Pezizomycotina</taxon>
        <taxon>Dothideomycetes</taxon>
        <taxon>Pleosporomycetidae</taxon>
        <taxon>Venturiales</taxon>
        <taxon>Venturiaceae</taxon>
        <taxon>Venturia</taxon>
    </lineage>
</organism>
<dbReference type="EC" id="3.4.14.10" evidence="7"/>
<comment type="subcellular location">
    <subcellularLocation>
        <location evidence="3">Mitochondrion inner membrane</location>
        <topology evidence="3">Peripheral membrane protein</topology>
        <orientation evidence="3">Intermembrane side</orientation>
    </subcellularLocation>
    <subcellularLocation>
        <location evidence="4">Secreted</location>
        <location evidence="4">Extracellular space</location>
    </subcellularLocation>
</comment>
<keyword evidence="8" id="KW-0964">Secreted</keyword>
<feature type="active site" description="Charge relay system" evidence="22">
    <location>
        <position position="373"/>
    </location>
</feature>
<proteinExistence type="inferred from homology"/>
<dbReference type="PROSITE" id="PS00138">
    <property type="entry name" value="SUBTILASE_SER"/>
    <property type="match status" value="1"/>
</dbReference>
<evidence type="ECO:0000256" key="3">
    <source>
        <dbReference type="ARBA" id="ARBA00004137"/>
    </source>
</evidence>
<dbReference type="GO" id="GO:0006508">
    <property type="term" value="P:proteolysis"/>
    <property type="evidence" value="ECO:0007669"/>
    <property type="project" value="UniProtKB-KW"/>
</dbReference>
<protein>
    <recommendedName>
        <fullName evidence="20">Cytochrome c oxidase subunit 12, mitochondrial</fullName>
        <ecNumber evidence="7">3.4.14.10</ecNumber>
    </recommendedName>
    <alternativeName>
        <fullName evidence="21">Cytochrome c oxidase polypeptide VIb</fullName>
    </alternativeName>
</protein>
<evidence type="ECO:0000256" key="6">
    <source>
        <dbReference type="ARBA" id="ARBA00006425"/>
    </source>
</evidence>
<dbReference type="SUPFAM" id="SSF47694">
    <property type="entry name" value="Cytochrome c oxidase subunit h"/>
    <property type="match status" value="1"/>
</dbReference>
<evidence type="ECO:0000256" key="14">
    <source>
        <dbReference type="ARBA" id="ARBA00022837"/>
    </source>
</evidence>
<dbReference type="EMBL" id="WNWS01000834">
    <property type="protein sequence ID" value="KAE9963487.1"/>
    <property type="molecule type" value="Genomic_DNA"/>
</dbReference>
<evidence type="ECO:0000256" key="5">
    <source>
        <dbReference type="ARBA" id="ARBA00004673"/>
    </source>
</evidence>
<dbReference type="PANTHER" id="PTHR14218">
    <property type="entry name" value="PROTEASE S8 TRIPEPTIDYL PEPTIDASE I CLN2"/>
    <property type="match status" value="1"/>
</dbReference>
<comment type="catalytic activity">
    <reaction evidence="1">
        <text>Release of an N-terminal tripeptide from a polypeptide.</text>
        <dbReference type="EC" id="3.4.14.10"/>
    </reaction>
</comment>
<dbReference type="Proteomes" id="UP000447873">
    <property type="component" value="Unassembled WGS sequence"/>
</dbReference>
<keyword evidence="15" id="KW-0843">Virulence</keyword>
<evidence type="ECO:0000256" key="12">
    <source>
        <dbReference type="ARBA" id="ARBA00022801"/>
    </source>
</evidence>
<dbReference type="FunFam" id="1.10.10.140:FF:000001">
    <property type="entry name" value="Cytochrome c oxidase subunit 6B1"/>
    <property type="match status" value="1"/>
</dbReference>
<evidence type="ECO:0000256" key="18">
    <source>
        <dbReference type="ARBA" id="ARBA00023157"/>
    </source>
</evidence>
<dbReference type="PROSITE" id="PS51695">
    <property type="entry name" value="SEDOLISIN"/>
    <property type="match status" value="1"/>
</dbReference>
<feature type="binding site" evidence="22">
    <location>
        <position position="637"/>
    </location>
    <ligand>
        <name>Ca(2+)</name>
        <dbReference type="ChEBI" id="CHEBI:29108"/>
    </ligand>
</feature>
<dbReference type="InterPro" id="IPR050819">
    <property type="entry name" value="Tripeptidyl-peptidase_I"/>
</dbReference>
<evidence type="ECO:0000256" key="10">
    <source>
        <dbReference type="ARBA" id="ARBA00022723"/>
    </source>
</evidence>
<dbReference type="SUPFAM" id="SSF54897">
    <property type="entry name" value="Protease propeptides/inhibitors"/>
    <property type="match status" value="1"/>
</dbReference>
<dbReference type="InterPro" id="IPR030400">
    <property type="entry name" value="Sedolisin_dom"/>
</dbReference>
<comment type="cofactor">
    <cofactor evidence="22">
        <name>Ca(2+)</name>
        <dbReference type="ChEBI" id="CHEBI:29108"/>
    </cofactor>
    <text evidence="22">Binds 1 Ca(2+) ion per subunit.</text>
</comment>
<dbReference type="InterPro" id="IPR036549">
    <property type="entry name" value="CX6/COA6-like_sf"/>
</dbReference>
<dbReference type="InterPro" id="IPR036852">
    <property type="entry name" value="Peptidase_S8/S53_dom_sf"/>
</dbReference>
<dbReference type="AlphaFoldDB" id="A0A8H3U5D2"/>
<evidence type="ECO:0000256" key="4">
    <source>
        <dbReference type="ARBA" id="ARBA00004239"/>
    </source>
</evidence>
<evidence type="ECO:0000256" key="22">
    <source>
        <dbReference type="PROSITE-ProRule" id="PRU01032"/>
    </source>
</evidence>
<evidence type="ECO:0000256" key="17">
    <source>
        <dbReference type="ARBA" id="ARBA00023145"/>
    </source>
</evidence>
<dbReference type="GO" id="GO:0046872">
    <property type="term" value="F:metal ion binding"/>
    <property type="evidence" value="ECO:0007669"/>
    <property type="project" value="UniProtKB-UniRule"/>
</dbReference>
<comment type="pathway">
    <text evidence="5">Energy metabolism; oxidative phosphorylation.</text>
</comment>
<evidence type="ECO:0000256" key="16">
    <source>
        <dbReference type="ARBA" id="ARBA00023128"/>
    </source>
</evidence>
<evidence type="ECO:0000313" key="25">
    <source>
        <dbReference type="EMBL" id="KAE9963487.1"/>
    </source>
</evidence>